<comment type="caution">
    <text evidence="1">The sequence shown here is derived from an EMBL/GenBank/DDBJ whole genome shotgun (WGS) entry which is preliminary data.</text>
</comment>
<organism evidence="1 2">
    <name type="scientific">Pseudonocardia benzenivorans</name>
    <dbReference type="NCBI Taxonomy" id="228005"/>
    <lineage>
        <taxon>Bacteria</taxon>
        <taxon>Bacillati</taxon>
        <taxon>Actinomycetota</taxon>
        <taxon>Actinomycetes</taxon>
        <taxon>Pseudonocardiales</taxon>
        <taxon>Pseudonocardiaceae</taxon>
        <taxon>Pseudonocardia</taxon>
    </lineage>
</organism>
<name>A0ABW3VM08_9PSEU</name>
<dbReference type="Gene3D" id="3.10.450.50">
    <property type="match status" value="1"/>
</dbReference>
<dbReference type="RefSeq" id="WP_013676267.1">
    <property type="nucleotide sequence ID" value="NZ_BAABKS010000017.1"/>
</dbReference>
<dbReference type="SUPFAM" id="SSF54427">
    <property type="entry name" value="NTF2-like"/>
    <property type="match status" value="1"/>
</dbReference>
<keyword evidence="2" id="KW-1185">Reference proteome</keyword>
<gene>
    <name evidence="1" type="ORF">ACFQ34_20960</name>
</gene>
<protein>
    <recommendedName>
        <fullName evidence="3">SnoaL-like domain-containing protein</fullName>
    </recommendedName>
</protein>
<dbReference type="EMBL" id="JBHTMB010000171">
    <property type="protein sequence ID" value="MFD1235770.1"/>
    <property type="molecule type" value="Genomic_DNA"/>
</dbReference>
<proteinExistence type="predicted"/>
<evidence type="ECO:0000313" key="2">
    <source>
        <dbReference type="Proteomes" id="UP001597182"/>
    </source>
</evidence>
<evidence type="ECO:0008006" key="3">
    <source>
        <dbReference type="Google" id="ProtNLM"/>
    </source>
</evidence>
<dbReference type="InterPro" id="IPR032710">
    <property type="entry name" value="NTF2-like_dom_sf"/>
</dbReference>
<dbReference type="Proteomes" id="UP001597182">
    <property type="component" value="Unassembled WGS sequence"/>
</dbReference>
<reference evidence="2" key="1">
    <citation type="journal article" date="2019" name="Int. J. Syst. Evol. Microbiol.">
        <title>The Global Catalogue of Microorganisms (GCM) 10K type strain sequencing project: providing services to taxonomists for standard genome sequencing and annotation.</title>
        <authorList>
            <consortium name="The Broad Institute Genomics Platform"/>
            <consortium name="The Broad Institute Genome Sequencing Center for Infectious Disease"/>
            <person name="Wu L."/>
            <person name="Ma J."/>
        </authorList>
    </citation>
    <scope>NUCLEOTIDE SEQUENCE [LARGE SCALE GENOMIC DNA]</scope>
    <source>
        <strain evidence="2">CCUG 49018</strain>
    </source>
</reference>
<sequence length="137" mass="14544">MPAVTAVERVDTYLTLCEQRRLDEAAAHLAPGARLVFPGGVVFTDLPSMVAAAKGRYLQVGKPERRYLAGSDGSGATTVTCLGTLSGRWLDGTSFSGIRFVDVFVFDGDRIAEQHVFNDLSIAATAAATPLHLESTS</sequence>
<accession>A0ABW3VM08</accession>
<evidence type="ECO:0000313" key="1">
    <source>
        <dbReference type="EMBL" id="MFD1235770.1"/>
    </source>
</evidence>